<dbReference type="Proteomes" id="UP000287144">
    <property type="component" value="Unassembled WGS sequence"/>
</dbReference>
<evidence type="ECO:0000313" key="3">
    <source>
        <dbReference type="EMBL" id="RSL97970.1"/>
    </source>
</evidence>
<dbReference type="Gene3D" id="3.40.309.10">
    <property type="entry name" value="Aldehyde Dehydrogenase, Chain A, domain 2"/>
    <property type="match status" value="1"/>
</dbReference>
<dbReference type="EMBL" id="NKCK01000120">
    <property type="protein sequence ID" value="RSL97970.1"/>
    <property type="molecule type" value="Genomic_DNA"/>
</dbReference>
<comment type="caution">
    <text evidence="3">The sequence shown here is derived from an EMBL/GenBank/DDBJ whole genome shotgun (WGS) entry which is preliminary data.</text>
</comment>
<organism evidence="3 4">
    <name type="scientific">Fusarium oligoseptatum</name>
    <dbReference type="NCBI Taxonomy" id="2604345"/>
    <lineage>
        <taxon>Eukaryota</taxon>
        <taxon>Fungi</taxon>
        <taxon>Dikarya</taxon>
        <taxon>Ascomycota</taxon>
        <taxon>Pezizomycotina</taxon>
        <taxon>Sordariomycetes</taxon>
        <taxon>Hypocreomycetidae</taxon>
        <taxon>Hypocreales</taxon>
        <taxon>Nectriaceae</taxon>
        <taxon>Fusarium</taxon>
        <taxon>Fusarium solani species complex</taxon>
    </lineage>
</organism>
<dbReference type="Pfam" id="PF00171">
    <property type="entry name" value="Aldedh"/>
    <property type="match status" value="1"/>
</dbReference>
<dbReference type="InterPro" id="IPR016162">
    <property type="entry name" value="Ald_DH_N"/>
</dbReference>
<dbReference type="PANTHER" id="PTHR43353:SF6">
    <property type="entry name" value="CYTOPLASMIC ALDEHYDE DEHYDROGENASE (EUROFUNG)"/>
    <property type="match status" value="1"/>
</dbReference>
<protein>
    <recommendedName>
        <fullName evidence="2">Aldehyde dehydrogenase domain-containing protein</fullName>
    </recommendedName>
</protein>
<dbReference type="AlphaFoldDB" id="A0A428T7H7"/>
<proteinExistence type="predicted"/>
<dbReference type="GO" id="GO:0004777">
    <property type="term" value="F:succinate-semialdehyde dehydrogenase (NAD+) activity"/>
    <property type="evidence" value="ECO:0007669"/>
    <property type="project" value="TreeGrafter"/>
</dbReference>
<keyword evidence="1" id="KW-0560">Oxidoreductase</keyword>
<dbReference type="Gene3D" id="3.40.605.10">
    <property type="entry name" value="Aldehyde Dehydrogenase, Chain A, domain 1"/>
    <property type="match status" value="1"/>
</dbReference>
<feature type="domain" description="Aldehyde dehydrogenase" evidence="2">
    <location>
        <begin position="38"/>
        <end position="473"/>
    </location>
</feature>
<dbReference type="InterPro" id="IPR016163">
    <property type="entry name" value="Ald_DH_C"/>
</dbReference>
<keyword evidence="4" id="KW-1185">Reference proteome</keyword>
<evidence type="ECO:0000259" key="2">
    <source>
        <dbReference type="Pfam" id="PF00171"/>
    </source>
</evidence>
<dbReference type="SUPFAM" id="SSF53720">
    <property type="entry name" value="ALDH-like"/>
    <property type="match status" value="1"/>
</dbReference>
<dbReference type="PANTHER" id="PTHR43353">
    <property type="entry name" value="SUCCINATE-SEMIALDEHYDE DEHYDROGENASE, MITOCHONDRIAL"/>
    <property type="match status" value="1"/>
</dbReference>
<dbReference type="STRING" id="1325735.A0A428T7H7"/>
<sequence length="477" mass="51149">MTPLTSQNGLKPIQIPLLINGVSVFNESNTEKHSPTSNGHFQGANLSDCAETLSSSSKAFSQWSTTSPTTRRALLIRLAEILRERQDEAKSIIKAEIHCGDDWATENVMSSIKLIQESAYLLTSRSMNGSIPHTEAEGSYGFVFPRPLGVVLGIAPWNAPLILGFRAVVAPVAVGNTAILKGSELSPRTHHFIAELFVAAGFPSGVVNFILHRPEDASEVVATLIKHPAVRKINFTGSTEVGRIIAQEASKVLKPVLLELGGKNCSIVLKDGDVSRAAEAVLLSATLNGGQICMSTDLAVVVQDVAENFKVKLRQLLADRAGESFQLVGPKSTARTRALVADAEAKGAKSRFSTETPDMKAVPVTIIEDVDPSMDFFRTESFGPCLGVVVVPDENEAIKVANSSDYGLSAAIWTKDHYKALEMARKLQVGAVHINSLTVHDEATLPHGGTKCSGFGRFGAEWGLAEFVETQTVIINP</sequence>
<dbReference type="InterPro" id="IPR016161">
    <property type="entry name" value="Ald_DH/histidinol_DH"/>
</dbReference>
<dbReference type="InterPro" id="IPR015590">
    <property type="entry name" value="Aldehyde_DH_dom"/>
</dbReference>
<accession>A0A428T7H7</accession>
<evidence type="ECO:0000256" key="1">
    <source>
        <dbReference type="ARBA" id="ARBA00023002"/>
    </source>
</evidence>
<evidence type="ECO:0000313" key="4">
    <source>
        <dbReference type="Proteomes" id="UP000287144"/>
    </source>
</evidence>
<dbReference type="GO" id="GO:0009450">
    <property type="term" value="P:gamma-aminobutyric acid catabolic process"/>
    <property type="evidence" value="ECO:0007669"/>
    <property type="project" value="TreeGrafter"/>
</dbReference>
<name>A0A428T7H7_9HYPO</name>
<dbReference type="InterPro" id="IPR050740">
    <property type="entry name" value="Aldehyde_DH_Superfamily"/>
</dbReference>
<gene>
    <name evidence="3" type="ORF">CEP52_010603</name>
</gene>
<reference evidence="3 4" key="1">
    <citation type="submission" date="2017-06" db="EMBL/GenBank/DDBJ databases">
        <title>Comparative genomic analysis of Ambrosia Fusariam Clade fungi.</title>
        <authorList>
            <person name="Stajich J.E."/>
            <person name="Carrillo J."/>
            <person name="Kijimoto T."/>
            <person name="Eskalen A."/>
            <person name="O'Donnell K."/>
            <person name="Kasson M."/>
        </authorList>
    </citation>
    <scope>NUCLEOTIDE SEQUENCE [LARGE SCALE GENOMIC DNA]</scope>
    <source>
        <strain evidence="3 4">NRRL62579</strain>
    </source>
</reference>